<comment type="caution">
    <text evidence="2">The sequence shown here is derived from an EMBL/GenBank/DDBJ whole genome shotgun (WGS) entry which is preliminary data.</text>
</comment>
<proteinExistence type="predicted"/>
<reference evidence="2 3" key="1">
    <citation type="submission" date="2019-09" db="EMBL/GenBank/DDBJ databases">
        <title>The hologenome of the rock-dwelling lichen Lasallia pustulata.</title>
        <authorList>
            <person name="Greshake Tzovaras B."/>
            <person name="Segers F."/>
            <person name="Bicker A."/>
            <person name="Dal Grande F."/>
            <person name="Otte J."/>
            <person name="Hankeln T."/>
            <person name="Schmitt I."/>
            <person name="Ebersberger I."/>
        </authorList>
    </citation>
    <scope>NUCLEOTIDE SEQUENCE [LARGE SCALE GENOMIC DNA]</scope>
    <source>
        <strain evidence="2">A1-1</strain>
    </source>
</reference>
<evidence type="ECO:0000313" key="3">
    <source>
        <dbReference type="Proteomes" id="UP000324767"/>
    </source>
</evidence>
<accession>A0A5M8PHE9</accession>
<dbReference type="EMBL" id="VXIT01000012">
    <property type="protein sequence ID" value="KAA6408829.1"/>
    <property type="molecule type" value="Genomic_DNA"/>
</dbReference>
<organism evidence="2 3">
    <name type="scientific">Lasallia pustulata</name>
    <dbReference type="NCBI Taxonomy" id="136370"/>
    <lineage>
        <taxon>Eukaryota</taxon>
        <taxon>Fungi</taxon>
        <taxon>Dikarya</taxon>
        <taxon>Ascomycota</taxon>
        <taxon>Pezizomycotina</taxon>
        <taxon>Lecanoromycetes</taxon>
        <taxon>OSLEUM clade</taxon>
        <taxon>Umbilicariomycetidae</taxon>
        <taxon>Umbilicariales</taxon>
        <taxon>Umbilicariaceae</taxon>
        <taxon>Lasallia</taxon>
    </lineage>
</organism>
<evidence type="ECO:0000256" key="1">
    <source>
        <dbReference type="SAM" id="SignalP"/>
    </source>
</evidence>
<gene>
    <name evidence="2" type="ORF">FRX48_07173</name>
</gene>
<sequence>MRLSSLALTAILCISSTQSASIPSPNPPLPALPITISPRVRPGEWDYPIQDTAIRLLGTIGSAVASSVFASICAATSQFLNRAIDAQGGEDALIPNGMFIYQEFQTHMVIQLRNANNHQLTWKVVKATVVKATVNALTKVPELERRYQTDFKIFDGANQVGTGFLTYMS</sequence>
<dbReference type="Proteomes" id="UP000324767">
    <property type="component" value="Unassembled WGS sequence"/>
</dbReference>
<keyword evidence="1" id="KW-0732">Signal</keyword>
<feature type="signal peptide" evidence="1">
    <location>
        <begin position="1"/>
        <end position="19"/>
    </location>
</feature>
<feature type="chain" id="PRO_5024317409" evidence="1">
    <location>
        <begin position="20"/>
        <end position="169"/>
    </location>
</feature>
<name>A0A5M8PHE9_9LECA</name>
<evidence type="ECO:0000313" key="2">
    <source>
        <dbReference type="EMBL" id="KAA6408829.1"/>
    </source>
</evidence>
<dbReference type="AlphaFoldDB" id="A0A5M8PHE9"/>
<protein>
    <submittedName>
        <fullName evidence="2">Uncharacterized protein</fullName>
    </submittedName>
</protein>